<name>K5W5I9_PHACS</name>
<organism evidence="1 2">
    <name type="scientific">Phanerochaete carnosa (strain HHB-10118-sp)</name>
    <name type="common">White-rot fungus</name>
    <name type="synonym">Peniophora carnosa</name>
    <dbReference type="NCBI Taxonomy" id="650164"/>
    <lineage>
        <taxon>Eukaryota</taxon>
        <taxon>Fungi</taxon>
        <taxon>Dikarya</taxon>
        <taxon>Basidiomycota</taxon>
        <taxon>Agaricomycotina</taxon>
        <taxon>Agaricomycetes</taxon>
        <taxon>Polyporales</taxon>
        <taxon>Phanerochaetaceae</taxon>
        <taxon>Phanerochaete</taxon>
    </lineage>
</organism>
<dbReference type="AlphaFoldDB" id="K5W5I9"/>
<dbReference type="GeneID" id="18916979"/>
<dbReference type="RefSeq" id="XP_007396923.1">
    <property type="nucleotide sequence ID" value="XM_007396861.1"/>
</dbReference>
<evidence type="ECO:0000313" key="2">
    <source>
        <dbReference type="Proteomes" id="UP000008370"/>
    </source>
</evidence>
<dbReference type="KEGG" id="pco:PHACADRAFT_257922"/>
<dbReference type="Proteomes" id="UP000008370">
    <property type="component" value="Unassembled WGS sequence"/>
</dbReference>
<keyword evidence="2" id="KW-1185">Reference proteome</keyword>
<accession>K5W5I9</accession>
<reference evidence="1 2" key="1">
    <citation type="journal article" date="2012" name="BMC Genomics">
        <title>Comparative genomics of the white-rot fungi, Phanerochaete carnosa and P. chrysosporium, to elucidate the genetic basis of the distinct wood types they colonize.</title>
        <authorList>
            <person name="Suzuki H."/>
            <person name="MacDonald J."/>
            <person name="Syed K."/>
            <person name="Salamov A."/>
            <person name="Hori C."/>
            <person name="Aerts A."/>
            <person name="Henrissat B."/>
            <person name="Wiebenga A."/>
            <person name="vanKuyk P.A."/>
            <person name="Barry K."/>
            <person name="Lindquist E."/>
            <person name="LaButti K."/>
            <person name="Lapidus A."/>
            <person name="Lucas S."/>
            <person name="Coutinho P."/>
            <person name="Gong Y."/>
            <person name="Samejima M."/>
            <person name="Mahadevan R."/>
            <person name="Abou-Zaid M."/>
            <person name="de Vries R.P."/>
            <person name="Igarashi K."/>
            <person name="Yadav J.S."/>
            <person name="Grigoriev I.V."/>
            <person name="Master E.R."/>
        </authorList>
    </citation>
    <scope>NUCLEOTIDE SEQUENCE [LARGE SCALE GENOMIC DNA]</scope>
    <source>
        <strain evidence="1 2">HHB-10118-sp</strain>
    </source>
</reference>
<protein>
    <submittedName>
        <fullName evidence="1">Uncharacterized protein</fullName>
    </submittedName>
</protein>
<dbReference type="OrthoDB" id="9922773at2759"/>
<dbReference type="HOGENOM" id="CLU_1548146_0_0_1"/>
<evidence type="ECO:0000313" key="1">
    <source>
        <dbReference type="EMBL" id="EKM54224.1"/>
    </source>
</evidence>
<proteinExistence type="predicted"/>
<dbReference type="EMBL" id="JH930473">
    <property type="protein sequence ID" value="EKM54224.1"/>
    <property type="molecule type" value="Genomic_DNA"/>
</dbReference>
<dbReference type="InParanoid" id="K5W5I9"/>
<sequence>MGTELRKAAEADPDVGDLIGTINKWLSCWRATLMEFGITALDLPNSPPDRLATHTVFIELERRDPRPSNRATMLRMCSGSVFSREELCDVLRDADMNEEHIENWKRDNRGDHTLQVNLMCEGHFRSLWVSFRNLAPRQAVDKKVSKVLSKTWARVLRQRIELGRPMLDSPDGDFFP</sequence>
<gene>
    <name evidence="1" type="ORF">PHACADRAFT_257922</name>
</gene>